<sequence length="162" mass="17948">MKKLLIALTIIAAVAVIVSAGLFGYSQFKQMNGGKGIQITIKSEKGEKNETSEQSTKENNEVIENQTTNEQPLNNEETNNSSNKVTRDNVFDYLFKYLEYEDADTSLITFQEPVEDGKGNFKIAANNKSGSGSYNYEVTPEGVVKDINNAGEVTQKTYIELD</sequence>
<comment type="caution">
    <text evidence="2">The sequence shown here is derived from an EMBL/GenBank/DDBJ whole genome shotgun (WGS) entry which is preliminary data.</text>
</comment>
<dbReference type="Proteomes" id="UP000095464">
    <property type="component" value="Unassembled WGS sequence"/>
</dbReference>
<gene>
    <name evidence="2" type="ORF">ASS94_03665</name>
</gene>
<feature type="compositionally biased region" description="Basic and acidic residues" evidence="1">
    <location>
        <begin position="42"/>
        <end position="60"/>
    </location>
</feature>
<accession>A0AAP7IEL1</accession>
<evidence type="ECO:0000313" key="3">
    <source>
        <dbReference type="Proteomes" id="UP000095464"/>
    </source>
</evidence>
<feature type="compositionally biased region" description="Polar residues" evidence="1">
    <location>
        <begin position="62"/>
        <end position="84"/>
    </location>
</feature>
<proteinExistence type="predicted"/>
<name>A0AAP7IEL1_9STAP</name>
<dbReference type="EMBL" id="LNPX01000012">
    <property type="protein sequence ID" value="OEK58368.1"/>
    <property type="molecule type" value="Genomic_DNA"/>
</dbReference>
<reference evidence="3" key="1">
    <citation type="submission" date="2015-11" db="EMBL/GenBank/DDBJ databases">
        <title>Genomic diversity of Staphylococcus saprophyticus strains from urinary tract infections, animal surfaces, and fermented foods.</title>
        <authorList>
            <person name="Wolfe B.E."/>
        </authorList>
    </citation>
    <scope>NUCLEOTIDE SEQUENCE [LARGE SCALE GENOMIC DNA]</scope>
    <source>
        <strain evidence="3">738_7</strain>
    </source>
</reference>
<dbReference type="AlphaFoldDB" id="A0AAP7IEL1"/>
<protein>
    <submittedName>
        <fullName evidence="2">Uncharacterized protein</fullName>
    </submittedName>
</protein>
<organism evidence="2 3">
    <name type="scientific">Staphylococcus equorum</name>
    <dbReference type="NCBI Taxonomy" id="246432"/>
    <lineage>
        <taxon>Bacteria</taxon>
        <taxon>Bacillati</taxon>
        <taxon>Bacillota</taxon>
        <taxon>Bacilli</taxon>
        <taxon>Bacillales</taxon>
        <taxon>Staphylococcaceae</taxon>
        <taxon>Staphylococcus</taxon>
    </lineage>
</organism>
<dbReference type="RefSeq" id="WP_081329739.1">
    <property type="nucleotide sequence ID" value="NZ_JARGCI010000010.1"/>
</dbReference>
<evidence type="ECO:0000256" key="1">
    <source>
        <dbReference type="SAM" id="MobiDB-lite"/>
    </source>
</evidence>
<feature type="region of interest" description="Disordered" evidence="1">
    <location>
        <begin position="42"/>
        <end position="84"/>
    </location>
</feature>
<evidence type="ECO:0000313" key="2">
    <source>
        <dbReference type="EMBL" id="OEK58368.1"/>
    </source>
</evidence>